<reference key="1">
    <citation type="journal article" date="2007" name="Nature">
        <title>The medaka draft genome and insights into vertebrate genome evolution.</title>
        <authorList>
            <person name="Kasahara M."/>
            <person name="Naruse K."/>
            <person name="Sasaki S."/>
            <person name="Nakatani Y."/>
            <person name="Qu W."/>
            <person name="Ahsan B."/>
            <person name="Yamada T."/>
            <person name="Nagayasu Y."/>
            <person name="Doi K."/>
            <person name="Kasai Y."/>
            <person name="Jindo T."/>
            <person name="Kobayashi D."/>
            <person name="Shimada A."/>
            <person name="Toyoda A."/>
            <person name="Kuroki Y."/>
            <person name="Fujiyama A."/>
            <person name="Sasaki T."/>
            <person name="Shimizu A."/>
            <person name="Asakawa S."/>
            <person name="Shimizu N."/>
            <person name="Hashimoto S."/>
            <person name="Yang J."/>
            <person name="Lee Y."/>
            <person name="Matsushima K."/>
            <person name="Sugano S."/>
            <person name="Sakaizumi M."/>
            <person name="Narita T."/>
            <person name="Ohishi K."/>
            <person name="Haga S."/>
            <person name="Ohta F."/>
            <person name="Nomoto H."/>
            <person name="Nogata K."/>
            <person name="Morishita T."/>
            <person name="Endo T."/>
            <person name="Shin-I T."/>
            <person name="Takeda H."/>
            <person name="Morishita S."/>
            <person name="Kohara Y."/>
        </authorList>
    </citation>
    <scope>NUCLEOTIDE SEQUENCE [LARGE SCALE GENOMIC DNA]</scope>
    <source>
        <strain>Hd-rR</strain>
    </source>
</reference>
<accession>A0A3P9JH74</accession>
<dbReference type="InterPro" id="IPR036397">
    <property type="entry name" value="RNaseH_sf"/>
</dbReference>
<dbReference type="Gene3D" id="3.30.420.10">
    <property type="entry name" value="Ribonuclease H-like superfamily/Ribonuclease H"/>
    <property type="match status" value="1"/>
</dbReference>
<protein>
    <recommendedName>
        <fullName evidence="3">Tc1-like transposase DDE domain-containing protein</fullName>
    </recommendedName>
</protein>
<evidence type="ECO:0000313" key="1">
    <source>
        <dbReference type="Ensembl" id="ENSORLP00015031627.1"/>
    </source>
</evidence>
<reference evidence="1 2" key="2">
    <citation type="submission" date="2017-04" db="EMBL/GenBank/DDBJ databases">
        <title>CpG methylation of centromeres and impact of large insertions on vertebrate speciation.</title>
        <authorList>
            <person name="Ichikawa K."/>
            <person name="Yoshimura J."/>
            <person name="Morishita S."/>
        </authorList>
    </citation>
    <scope>NUCLEOTIDE SEQUENCE</scope>
    <source>
        <strain evidence="1 2">HSOK</strain>
    </source>
</reference>
<evidence type="ECO:0008006" key="3">
    <source>
        <dbReference type="Google" id="ProtNLM"/>
    </source>
</evidence>
<dbReference type="Proteomes" id="UP000265200">
    <property type="component" value="Chromosome 4"/>
</dbReference>
<dbReference type="AlphaFoldDB" id="A0A3P9JH74"/>
<name>A0A3P9JH74_ORYLA</name>
<sequence>LRIQCDNTPPHGARIVRTRLKEVAVPHMVWPVMTPDLNTKELVWDQVKQRLDDGTPPLSDLAELYVLVEE</sequence>
<evidence type="ECO:0000313" key="2">
    <source>
        <dbReference type="Proteomes" id="UP000265200"/>
    </source>
</evidence>
<dbReference type="GO" id="GO:0003676">
    <property type="term" value="F:nucleic acid binding"/>
    <property type="evidence" value="ECO:0007669"/>
    <property type="project" value="InterPro"/>
</dbReference>
<proteinExistence type="predicted"/>
<reference evidence="1" key="3">
    <citation type="submission" date="2025-08" db="UniProtKB">
        <authorList>
            <consortium name="Ensembl"/>
        </authorList>
    </citation>
    <scope>IDENTIFICATION</scope>
    <source>
        <strain evidence="1">HSOK</strain>
    </source>
</reference>
<reference evidence="1" key="4">
    <citation type="submission" date="2025-09" db="UniProtKB">
        <authorList>
            <consortium name="Ensembl"/>
        </authorList>
    </citation>
    <scope>IDENTIFICATION</scope>
    <source>
        <strain evidence="1">HSOK</strain>
    </source>
</reference>
<organism evidence="1 2">
    <name type="scientific">Oryzias latipes</name>
    <name type="common">Japanese rice fish</name>
    <name type="synonym">Japanese killifish</name>
    <dbReference type="NCBI Taxonomy" id="8090"/>
    <lineage>
        <taxon>Eukaryota</taxon>
        <taxon>Metazoa</taxon>
        <taxon>Chordata</taxon>
        <taxon>Craniata</taxon>
        <taxon>Vertebrata</taxon>
        <taxon>Euteleostomi</taxon>
        <taxon>Actinopterygii</taxon>
        <taxon>Neopterygii</taxon>
        <taxon>Teleostei</taxon>
        <taxon>Neoteleostei</taxon>
        <taxon>Acanthomorphata</taxon>
        <taxon>Ovalentaria</taxon>
        <taxon>Atherinomorphae</taxon>
        <taxon>Beloniformes</taxon>
        <taxon>Adrianichthyidae</taxon>
        <taxon>Oryziinae</taxon>
        <taxon>Oryzias</taxon>
    </lineage>
</organism>
<dbReference type="Ensembl" id="ENSORLT00015022889.1">
    <property type="protein sequence ID" value="ENSORLP00015031627.1"/>
    <property type="gene ID" value="ENSORLG00015015973.1"/>
</dbReference>